<dbReference type="Proteomes" id="UP001501442">
    <property type="component" value="Unassembled WGS sequence"/>
</dbReference>
<protein>
    <submittedName>
        <fullName evidence="2">Uncharacterized protein</fullName>
    </submittedName>
</protein>
<keyword evidence="1" id="KW-0812">Transmembrane</keyword>
<reference evidence="3" key="1">
    <citation type="journal article" date="2019" name="Int. J. Syst. Evol. Microbiol.">
        <title>The Global Catalogue of Microorganisms (GCM) 10K type strain sequencing project: providing services to taxonomists for standard genome sequencing and annotation.</title>
        <authorList>
            <consortium name="The Broad Institute Genomics Platform"/>
            <consortium name="The Broad Institute Genome Sequencing Center for Infectious Disease"/>
            <person name="Wu L."/>
            <person name="Ma J."/>
        </authorList>
    </citation>
    <scope>NUCLEOTIDE SEQUENCE [LARGE SCALE GENOMIC DNA]</scope>
    <source>
        <strain evidence="3">JCM 17939</strain>
    </source>
</reference>
<keyword evidence="3" id="KW-1185">Reference proteome</keyword>
<dbReference type="Gene3D" id="3.40.50.2300">
    <property type="match status" value="2"/>
</dbReference>
<evidence type="ECO:0000256" key="1">
    <source>
        <dbReference type="SAM" id="Phobius"/>
    </source>
</evidence>
<evidence type="ECO:0000313" key="2">
    <source>
        <dbReference type="EMBL" id="GAA4627646.1"/>
    </source>
</evidence>
<name>A0ABP8UD21_9ACTN</name>
<sequence length="951" mass="102585">MGMTRGGEAAEGYVLNTEEGRRLLVLFGSLTTVNPWRLTGRPFPVVALEAADPRADVGAYVDALEQAAVEARIPHISPTLDTVAEDAELGLLDTMSESGAWRSARPEFGPLKFPRSDLVKSLERAIARADENDTSPADEWNAAAASFSSTLRPGRAPVWWSAIGVTATVLLGGFAQGLADKVALPVLLISAALLLVLLLLLALLLRPRTWLTILTRVGFGGRYRWFATSSFFAVLGGEGFDGRLKRVLGRMTAKRDADKFRLQLKCFAFLEDLRSAHSRLSPNLRGFKRPVPPVVFLKGVTKDNGGVELLSAMSDIRSRRSELHPLVVIASVDHAHRHELDELAAPQHETDVSIDDRYDDWEASLGIAQAPSQQVALPWVLRLPIPPRRPGRNPPSPLPVRHRPRWTWLWSRRSLLAALLVIAVGVPYLHARLASRYCQVGFPFSGNTDSRLLTDADGSRECVGIATRGVRFERGSTSIGVDGNRMKPREDADLALSQGRFTLADLESRIDRENRTVLRQHHPYVTVLYAGILTAAEGHDQSVVSGIRSLAGAYLAQVGNNRTGQPGAVGNRLKVRLLPVNVGENMNFSRQVSDIILARARRDPTVVGVVGMERNTDASQDAIRRLNDAGLAVLGTVNSSDVLPKLSHYYGLASTDHDEAALASYAARQALGGRPASHVMIVSRQPGATKDQYSTELAADAERQLSAARISTVSYSGADDIGGQTRTACAAASGDPFDLIYFAGRAEDLYNLINNLGDGGCAKQRPLTLLGGDEVARARFGNGPHDVILPPGIRVYFTSATYPSNLTADGRDRYNPFFTLARTNLGVSPTNQTLLADGQMALTYDATSVLAQAAQKAFTDLDVPLRSGSLIQGSRAVTSGSVLLELRSRRWDNAATGAVDFTKDDHDVNGPGNRGLTLVRVTVGGTGTPKYEPVCGRMNGGGRVAGLPLCP</sequence>
<proteinExistence type="predicted"/>
<accession>A0ABP8UD21</accession>
<keyword evidence="1" id="KW-0472">Membrane</keyword>
<feature type="transmembrane region" description="Helical" evidence="1">
    <location>
        <begin position="182"/>
        <end position="205"/>
    </location>
</feature>
<dbReference type="SUPFAM" id="SSF53822">
    <property type="entry name" value="Periplasmic binding protein-like I"/>
    <property type="match status" value="1"/>
</dbReference>
<dbReference type="EMBL" id="BAABHK010000005">
    <property type="protein sequence ID" value="GAA4627646.1"/>
    <property type="molecule type" value="Genomic_DNA"/>
</dbReference>
<comment type="caution">
    <text evidence="2">The sequence shown here is derived from an EMBL/GenBank/DDBJ whole genome shotgun (WGS) entry which is preliminary data.</text>
</comment>
<organism evidence="2 3">
    <name type="scientific">Actinoallomurus vinaceus</name>
    <dbReference type="NCBI Taxonomy" id="1080074"/>
    <lineage>
        <taxon>Bacteria</taxon>
        <taxon>Bacillati</taxon>
        <taxon>Actinomycetota</taxon>
        <taxon>Actinomycetes</taxon>
        <taxon>Streptosporangiales</taxon>
        <taxon>Thermomonosporaceae</taxon>
        <taxon>Actinoallomurus</taxon>
    </lineage>
</organism>
<dbReference type="InterPro" id="IPR028082">
    <property type="entry name" value="Peripla_BP_I"/>
</dbReference>
<gene>
    <name evidence="2" type="ORF">GCM10023196_040720</name>
</gene>
<evidence type="ECO:0000313" key="3">
    <source>
        <dbReference type="Proteomes" id="UP001501442"/>
    </source>
</evidence>
<feature type="transmembrane region" description="Helical" evidence="1">
    <location>
        <begin position="158"/>
        <end position="176"/>
    </location>
</feature>
<keyword evidence="1" id="KW-1133">Transmembrane helix</keyword>
<feature type="transmembrane region" description="Helical" evidence="1">
    <location>
        <begin position="410"/>
        <end position="429"/>
    </location>
</feature>